<feature type="domain" description="CS" evidence="3">
    <location>
        <begin position="51"/>
        <end position="140"/>
    </location>
</feature>
<feature type="non-terminal residue" evidence="4">
    <location>
        <position position="1"/>
    </location>
</feature>
<dbReference type="GO" id="GO:0005829">
    <property type="term" value="C:cytosol"/>
    <property type="evidence" value="ECO:0007669"/>
    <property type="project" value="TreeGrafter"/>
</dbReference>
<dbReference type="SUPFAM" id="SSF49764">
    <property type="entry name" value="HSP20-like chaperones"/>
    <property type="match status" value="1"/>
</dbReference>
<dbReference type="InterPro" id="IPR007052">
    <property type="entry name" value="CS_dom"/>
</dbReference>
<reference evidence="4 5" key="1">
    <citation type="journal article" date="2024" name="BMC Genomics">
        <title>Genome assembly of redclaw crayfish (Cherax quadricarinatus) provides insights into its immune adaptation and hypoxia tolerance.</title>
        <authorList>
            <person name="Liu Z."/>
            <person name="Zheng J."/>
            <person name="Li H."/>
            <person name="Fang K."/>
            <person name="Wang S."/>
            <person name="He J."/>
            <person name="Zhou D."/>
            <person name="Weng S."/>
            <person name="Chi M."/>
            <person name="Gu Z."/>
            <person name="He J."/>
            <person name="Li F."/>
            <person name="Wang M."/>
        </authorList>
    </citation>
    <scope>NUCLEOTIDE SEQUENCE [LARGE SCALE GENOMIC DNA]</scope>
    <source>
        <strain evidence="4">ZL_2023a</strain>
    </source>
</reference>
<comment type="similarity">
    <text evidence="1">Belongs to the p23/wos2 family.</text>
</comment>
<dbReference type="GO" id="GO:0051131">
    <property type="term" value="P:chaperone-mediated protein complex assembly"/>
    <property type="evidence" value="ECO:0007669"/>
    <property type="project" value="TreeGrafter"/>
</dbReference>
<dbReference type="GO" id="GO:0006457">
    <property type="term" value="P:protein folding"/>
    <property type="evidence" value="ECO:0007669"/>
    <property type="project" value="TreeGrafter"/>
</dbReference>
<proteinExistence type="inferred from homology"/>
<keyword evidence="5" id="KW-1185">Reference proteome</keyword>
<sequence length="208" mass="24063">EETSEHLVKEHQAPHSSSNTTLPMAANPLHPCSTYLRSQDQTPNIMSTAQTLPPPVAWAQRKHLVFLTICLEDCHSPTINMEENKIYFKGTGGTEKKDYEYTYDLYKEIDPEKSRSFVRDRNIELILVKKEDGPFWPHLLKQKVKQHWLKVDFSRWKDEDDSDDEGEDQNQDLEEVMRQMGGLGGDSRPSLDDLEDEDSDDEDLPDLE</sequence>
<evidence type="ECO:0000313" key="5">
    <source>
        <dbReference type="Proteomes" id="UP001445076"/>
    </source>
</evidence>
<dbReference type="InterPro" id="IPR045250">
    <property type="entry name" value="p23-like"/>
</dbReference>
<dbReference type="GO" id="GO:0051087">
    <property type="term" value="F:protein-folding chaperone binding"/>
    <property type="evidence" value="ECO:0007669"/>
    <property type="project" value="TreeGrafter"/>
</dbReference>
<evidence type="ECO:0000259" key="3">
    <source>
        <dbReference type="PROSITE" id="PS51203"/>
    </source>
</evidence>
<feature type="region of interest" description="Disordered" evidence="2">
    <location>
        <begin position="157"/>
        <end position="208"/>
    </location>
</feature>
<feature type="region of interest" description="Disordered" evidence="2">
    <location>
        <begin position="1"/>
        <end position="24"/>
    </location>
</feature>
<dbReference type="PROSITE" id="PS51203">
    <property type="entry name" value="CS"/>
    <property type="match status" value="1"/>
</dbReference>
<dbReference type="Proteomes" id="UP001445076">
    <property type="component" value="Unassembled WGS sequence"/>
</dbReference>
<comment type="caution">
    <text evidence="4">The sequence shown here is derived from an EMBL/GenBank/DDBJ whole genome shotgun (WGS) entry which is preliminary data.</text>
</comment>
<dbReference type="Gene3D" id="2.60.40.790">
    <property type="match status" value="1"/>
</dbReference>
<dbReference type="Pfam" id="PF04969">
    <property type="entry name" value="CS"/>
    <property type="match status" value="1"/>
</dbReference>
<dbReference type="InterPro" id="IPR008978">
    <property type="entry name" value="HSP20-like_chaperone"/>
</dbReference>
<dbReference type="FunFam" id="2.60.40.790:FF:000013">
    <property type="entry name" value="Very-long-chain (3R)-3-hydroxyacyl-CoA dehydratase"/>
    <property type="match status" value="1"/>
</dbReference>
<evidence type="ECO:0000256" key="1">
    <source>
        <dbReference type="ARBA" id="ARBA00025733"/>
    </source>
</evidence>
<dbReference type="PANTHER" id="PTHR22932:SF1">
    <property type="entry name" value="CO-CHAPERONE PROTEIN DAF-41"/>
    <property type="match status" value="1"/>
</dbReference>
<dbReference type="AlphaFoldDB" id="A0AAW0X749"/>
<feature type="compositionally biased region" description="Acidic residues" evidence="2">
    <location>
        <begin position="159"/>
        <end position="174"/>
    </location>
</feature>
<dbReference type="GO" id="GO:0051879">
    <property type="term" value="F:Hsp90 protein binding"/>
    <property type="evidence" value="ECO:0007669"/>
    <property type="project" value="InterPro"/>
</dbReference>
<dbReference type="CDD" id="cd06465">
    <property type="entry name" value="p23_hB-ind1_like"/>
    <property type="match status" value="1"/>
</dbReference>
<evidence type="ECO:0000256" key="2">
    <source>
        <dbReference type="SAM" id="MobiDB-lite"/>
    </source>
</evidence>
<gene>
    <name evidence="4" type="ORF">OTU49_005574</name>
</gene>
<organism evidence="4 5">
    <name type="scientific">Cherax quadricarinatus</name>
    <name type="common">Australian red claw crayfish</name>
    <dbReference type="NCBI Taxonomy" id="27406"/>
    <lineage>
        <taxon>Eukaryota</taxon>
        <taxon>Metazoa</taxon>
        <taxon>Ecdysozoa</taxon>
        <taxon>Arthropoda</taxon>
        <taxon>Crustacea</taxon>
        <taxon>Multicrustacea</taxon>
        <taxon>Malacostraca</taxon>
        <taxon>Eumalacostraca</taxon>
        <taxon>Eucarida</taxon>
        <taxon>Decapoda</taxon>
        <taxon>Pleocyemata</taxon>
        <taxon>Astacidea</taxon>
        <taxon>Parastacoidea</taxon>
        <taxon>Parastacidae</taxon>
        <taxon>Cherax</taxon>
    </lineage>
</organism>
<dbReference type="PANTHER" id="PTHR22932">
    <property type="entry name" value="TELOMERASE-BINDING PROTEIN P23 HSP90 CO-CHAPERONE"/>
    <property type="match status" value="1"/>
</dbReference>
<feature type="compositionally biased region" description="Acidic residues" evidence="2">
    <location>
        <begin position="192"/>
        <end position="208"/>
    </location>
</feature>
<protein>
    <recommendedName>
        <fullName evidence="3">CS domain-containing protein</fullName>
    </recommendedName>
</protein>
<name>A0AAW0X749_CHEQU</name>
<dbReference type="GO" id="GO:0005634">
    <property type="term" value="C:nucleus"/>
    <property type="evidence" value="ECO:0007669"/>
    <property type="project" value="TreeGrafter"/>
</dbReference>
<accession>A0AAW0X749</accession>
<feature type="compositionally biased region" description="Basic and acidic residues" evidence="2">
    <location>
        <begin position="1"/>
        <end position="13"/>
    </location>
</feature>
<dbReference type="EMBL" id="JARKIK010000048">
    <property type="protein sequence ID" value="KAK8735233.1"/>
    <property type="molecule type" value="Genomic_DNA"/>
</dbReference>
<evidence type="ECO:0000313" key="4">
    <source>
        <dbReference type="EMBL" id="KAK8735233.1"/>
    </source>
</evidence>